<proteinExistence type="predicted"/>
<feature type="compositionally biased region" description="Polar residues" evidence="1">
    <location>
        <begin position="104"/>
        <end position="113"/>
    </location>
</feature>
<feature type="region of interest" description="Disordered" evidence="1">
    <location>
        <begin position="96"/>
        <end position="121"/>
    </location>
</feature>
<feature type="transmembrane region" description="Helical" evidence="2">
    <location>
        <begin position="207"/>
        <end position="231"/>
    </location>
</feature>
<dbReference type="OrthoDB" id="6365758at2759"/>
<gene>
    <name evidence="3" type="ORF">Hamer_G022094</name>
</gene>
<comment type="caution">
    <text evidence="3">The sequence shown here is derived from an EMBL/GenBank/DDBJ whole genome shotgun (WGS) entry which is preliminary data.</text>
</comment>
<protein>
    <submittedName>
        <fullName evidence="3">Uncharacterized protein</fullName>
    </submittedName>
</protein>
<evidence type="ECO:0000313" key="3">
    <source>
        <dbReference type="EMBL" id="KAG7159869.1"/>
    </source>
</evidence>
<organism evidence="3 4">
    <name type="scientific">Homarus americanus</name>
    <name type="common">American lobster</name>
    <dbReference type="NCBI Taxonomy" id="6706"/>
    <lineage>
        <taxon>Eukaryota</taxon>
        <taxon>Metazoa</taxon>
        <taxon>Ecdysozoa</taxon>
        <taxon>Arthropoda</taxon>
        <taxon>Crustacea</taxon>
        <taxon>Multicrustacea</taxon>
        <taxon>Malacostraca</taxon>
        <taxon>Eumalacostraca</taxon>
        <taxon>Eucarida</taxon>
        <taxon>Decapoda</taxon>
        <taxon>Pleocyemata</taxon>
        <taxon>Astacidea</taxon>
        <taxon>Nephropoidea</taxon>
        <taxon>Nephropidae</taxon>
        <taxon>Homarus</taxon>
    </lineage>
</organism>
<reference evidence="3" key="1">
    <citation type="journal article" date="2021" name="Sci. Adv.">
        <title>The American lobster genome reveals insights on longevity, neural, and immune adaptations.</title>
        <authorList>
            <person name="Polinski J.M."/>
            <person name="Zimin A.V."/>
            <person name="Clark K.F."/>
            <person name="Kohn A.B."/>
            <person name="Sadowski N."/>
            <person name="Timp W."/>
            <person name="Ptitsyn A."/>
            <person name="Khanna P."/>
            <person name="Romanova D.Y."/>
            <person name="Williams P."/>
            <person name="Greenwood S.J."/>
            <person name="Moroz L.L."/>
            <person name="Walt D.R."/>
            <person name="Bodnar A.G."/>
        </authorList>
    </citation>
    <scope>NUCLEOTIDE SEQUENCE</scope>
    <source>
        <strain evidence="3">GMGI-L3</strain>
    </source>
</reference>
<dbReference type="AlphaFoldDB" id="A0A8J5JRL9"/>
<evidence type="ECO:0000256" key="1">
    <source>
        <dbReference type="SAM" id="MobiDB-lite"/>
    </source>
</evidence>
<feature type="compositionally biased region" description="Basic and acidic residues" evidence="1">
    <location>
        <begin position="156"/>
        <end position="174"/>
    </location>
</feature>
<sequence length="238" mass="26654">MINTIVHVGAVPFGYTSEMNECVLHYPDGHCLGTPAVTWYNSVTGMPPLPDVILSNTPPPSPLRRDHSCLLHLPQETNTNTYDPVTLSSTPATQPSFSLFFKRPNSTNTSPTDESLEQSEGVRATLATPHSDHHLHHLRKLLWAIECCGHDSLTPVDKRDRKHGQNDDSGADKQRRWRLAGGRLRKMADLFEANHTKGVKKTARDPLIPAIALPVSLTCCVSLTILCFVWWRIYNKFR</sequence>
<dbReference type="EMBL" id="JAHLQT010031890">
    <property type="protein sequence ID" value="KAG7159869.1"/>
    <property type="molecule type" value="Genomic_DNA"/>
</dbReference>
<keyword evidence="2" id="KW-1133">Transmembrane helix</keyword>
<evidence type="ECO:0000256" key="2">
    <source>
        <dbReference type="SAM" id="Phobius"/>
    </source>
</evidence>
<name>A0A8J5JRL9_HOMAM</name>
<keyword evidence="4" id="KW-1185">Reference proteome</keyword>
<keyword evidence="2" id="KW-0472">Membrane</keyword>
<feature type="region of interest" description="Disordered" evidence="1">
    <location>
        <begin position="156"/>
        <end position="175"/>
    </location>
</feature>
<dbReference type="Proteomes" id="UP000747542">
    <property type="component" value="Unassembled WGS sequence"/>
</dbReference>
<evidence type="ECO:0000313" key="4">
    <source>
        <dbReference type="Proteomes" id="UP000747542"/>
    </source>
</evidence>
<keyword evidence="2" id="KW-0812">Transmembrane</keyword>
<accession>A0A8J5JRL9</accession>